<keyword evidence="3 4" id="KW-0663">Pyridoxal phosphate</keyword>
<evidence type="ECO:0000313" key="8">
    <source>
        <dbReference type="EMBL" id="GAA4482894.1"/>
    </source>
</evidence>
<keyword evidence="8" id="KW-0032">Aminotransferase</keyword>
<dbReference type="SUPFAM" id="SSF53383">
    <property type="entry name" value="PLP-dependent transferases"/>
    <property type="match status" value="1"/>
</dbReference>
<reference evidence="9" key="1">
    <citation type="journal article" date="2019" name="Int. J. Syst. Evol. Microbiol.">
        <title>The Global Catalogue of Microorganisms (GCM) 10K type strain sequencing project: providing services to taxonomists for standard genome sequencing and annotation.</title>
        <authorList>
            <consortium name="The Broad Institute Genomics Platform"/>
            <consortium name="The Broad Institute Genome Sequencing Center for Infectious Disease"/>
            <person name="Wu L."/>
            <person name="Ma J."/>
        </authorList>
    </citation>
    <scope>NUCLEOTIDE SEQUENCE [LARGE SCALE GENOMIC DNA]</scope>
    <source>
        <strain evidence="9">JCM 17933</strain>
    </source>
</reference>
<feature type="binding site" evidence="4">
    <location>
        <begin position="127"/>
        <end position="130"/>
    </location>
    <ligand>
        <name>pyridoxal 5'-phosphate</name>
        <dbReference type="ChEBI" id="CHEBI:597326"/>
    </ligand>
</feature>
<dbReference type="InterPro" id="IPR010111">
    <property type="entry name" value="Kynureninase"/>
</dbReference>
<dbReference type="Proteomes" id="UP001500503">
    <property type="component" value="Unassembled WGS sequence"/>
</dbReference>
<dbReference type="GO" id="GO:0008483">
    <property type="term" value="F:transaminase activity"/>
    <property type="evidence" value="ECO:0007669"/>
    <property type="project" value="UniProtKB-KW"/>
</dbReference>
<feature type="binding site" evidence="4">
    <location>
        <position position="99"/>
    </location>
    <ligand>
        <name>pyridoxal 5'-phosphate</name>
        <dbReference type="ChEBI" id="CHEBI:597326"/>
    </ligand>
</feature>
<organism evidence="8 9">
    <name type="scientific">Actinoallomurus oryzae</name>
    <dbReference type="NCBI Taxonomy" id="502180"/>
    <lineage>
        <taxon>Bacteria</taxon>
        <taxon>Bacillati</taxon>
        <taxon>Actinomycetota</taxon>
        <taxon>Actinomycetes</taxon>
        <taxon>Streptosporangiales</taxon>
        <taxon>Thermomonosporaceae</taxon>
        <taxon>Actinoallomurus</taxon>
    </lineage>
</organism>
<feature type="binding site" evidence="4">
    <location>
        <position position="100"/>
    </location>
    <ligand>
        <name>pyridoxal 5'-phosphate</name>
        <dbReference type="ChEBI" id="CHEBI:597326"/>
    </ligand>
</feature>
<evidence type="ECO:0000256" key="4">
    <source>
        <dbReference type="HAMAP-Rule" id="MF_01970"/>
    </source>
</evidence>
<dbReference type="Gene3D" id="3.40.640.10">
    <property type="entry name" value="Type I PLP-dependent aspartate aminotransferase-like (Major domain)"/>
    <property type="match status" value="1"/>
</dbReference>
<dbReference type="PIRSF" id="PIRSF038800">
    <property type="entry name" value="KYNU"/>
    <property type="match status" value="1"/>
</dbReference>
<evidence type="ECO:0000256" key="5">
    <source>
        <dbReference type="NCBIfam" id="TIGR01814"/>
    </source>
</evidence>
<evidence type="ECO:0000256" key="1">
    <source>
        <dbReference type="ARBA" id="ARBA00022642"/>
    </source>
</evidence>
<dbReference type="HAMAP" id="MF_01970">
    <property type="entry name" value="Kynureninase"/>
    <property type="match status" value="1"/>
</dbReference>
<comment type="cofactor">
    <cofactor evidence="4 6">
        <name>pyridoxal 5'-phosphate</name>
        <dbReference type="ChEBI" id="CHEBI:597326"/>
    </cofactor>
</comment>
<feature type="modified residue" description="N6-(pyridoxal phosphate)lysine" evidence="4">
    <location>
        <position position="230"/>
    </location>
</feature>
<dbReference type="NCBIfam" id="TIGR01814">
    <property type="entry name" value="kynureninase"/>
    <property type="match status" value="1"/>
</dbReference>
<keyword evidence="1 4" id="KW-0662">Pyridine nucleotide biosynthesis</keyword>
<evidence type="ECO:0000256" key="3">
    <source>
        <dbReference type="ARBA" id="ARBA00022898"/>
    </source>
</evidence>
<comment type="catalytic activity">
    <reaction evidence="4 6">
        <text>L-kynurenine + H2O = anthranilate + L-alanine + H(+)</text>
        <dbReference type="Rhea" id="RHEA:16813"/>
        <dbReference type="ChEBI" id="CHEBI:15377"/>
        <dbReference type="ChEBI" id="CHEBI:15378"/>
        <dbReference type="ChEBI" id="CHEBI:16567"/>
        <dbReference type="ChEBI" id="CHEBI:57959"/>
        <dbReference type="ChEBI" id="CHEBI:57972"/>
        <dbReference type="EC" id="3.7.1.3"/>
    </reaction>
</comment>
<keyword evidence="9" id="KW-1185">Reference proteome</keyword>
<dbReference type="EMBL" id="BAABHF010000009">
    <property type="protein sequence ID" value="GAA4482894.1"/>
    <property type="molecule type" value="Genomic_DNA"/>
</dbReference>
<comment type="pathway">
    <text evidence="4 6">Amino-acid degradation; L-kynurenine degradation; L-alanine and anthranilate from L-kynurenine: step 1/1.</text>
</comment>
<protein>
    <recommendedName>
        <fullName evidence="4 5">Kynureninase</fullName>
        <ecNumber evidence="4 5">3.7.1.3</ecNumber>
    </recommendedName>
    <alternativeName>
        <fullName evidence="4">L-kynurenine hydrolase</fullName>
    </alternativeName>
</protein>
<proteinExistence type="inferred from homology"/>
<comment type="catalytic activity">
    <reaction evidence="6">
        <text>3-hydroxy-L-kynurenine + H2O = 3-hydroxyanthranilate + L-alanine + H(+)</text>
        <dbReference type="Rhea" id="RHEA:25143"/>
        <dbReference type="ChEBI" id="CHEBI:15377"/>
        <dbReference type="ChEBI" id="CHEBI:15378"/>
        <dbReference type="ChEBI" id="CHEBI:36559"/>
        <dbReference type="ChEBI" id="CHEBI:57972"/>
        <dbReference type="ChEBI" id="CHEBI:58125"/>
        <dbReference type="EC" id="3.7.1.3"/>
    </reaction>
</comment>
<dbReference type="RefSeq" id="WP_345456457.1">
    <property type="nucleotide sequence ID" value="NZ_BAABHF010000009.1"/>
</dbReference>
<comment type="pathway">
    <text evidence="4 6">Cofactor biosynthesis; NAD(+) biosynthesis; quinolinate from L-kynurenine: step 2/3.</text>
</comment>
<evidence type="ECO:0000256" key="6">
    <source>
        <dbReference type="PIRNR" id="PIRNR038800"/>
    </source>
</evidence>
<comment type="caution">
    <text evidence="8">The sequence shown here is derived from an EMBL/GenBank/DDBJ whole genome shotgun (WGS) entry which is preliminary data.</text>
</comment>
<comment type="subunit">
    <text evidence="4 6">Homodimer.</text>
</comment>
<dbReference type="Gene3D" id="3.90.1150.10">
    <property type="entry name" value="Aspartate Aminotransferase, domain 1"/>
    <property type="match status" value="1"/>
</dbReference>
<keyword evidence="8" id="KW-0808">Transferase</keyword>
<comment type="similarity">
    <text evidence="7">Belongs to the DegT/DnrJ/EryC1 family.</text>
</comment>
<dbReference type="InterPro" id="IPR015424">
    <property type="entry name" value="PyrdxlP-dep_Trfase"/>
</dbReference>
<feature type="binding site" evidence="4">
    <location>
        <position position="284"/>
    </location>
    <ligand>
        <name>pyridoxal 5'-phosphate</name>
        <dbReference type="ChEBI" id="CHEBI:597326"/>
    </ligand>
</feature>
<dbReference type="PANTHER" id="PTHR14084">
    <property type="entry name" value="KYNURENINASE"/>
    <property type="match status" value="1"/>
</dbReference>
<dbReference type="Pfam" id="PF01041">
    <property type="entry name" value="DegT_DnrJ_EryC1"/>
    <property type="match status" value="1"/>
</dbReference>
<dbReference type="EC" id="3.7.1.3" evidence="4 5"/>
<dbReference type="PANTHER" id="PTHR14084:SF0">
    <property type="entry name" value="KYNURENINASE"/>
    <property type="match status" value="1"/>
</dbReference>
<accession>A0ABP8PA34</accession>
<name>A0ABP8PA34_9ACTN</name>
<keyword evidence="2 4" id="KW-0378">Hydrolase</keyword>
<evidence type="ECO:0000256" key="2">
    <source>
        <dbReference type="ARBA" id="ARBA00022801"/>
    </source>
</evidence>
<evidence type="ECO:0000313" key="9">
    <source>
        <dbReference type="Proteomes" id="UP001500503"/>
    </source>
</evidence>
<feature type="binding site" evidence="4">
    <location>
        <position position="229"/>
    </location>
    <ligand>
        <name>pyridoxal 5'-phosphate</name>
        <dbReference type="ChEBI" id="CHEBI:597326"/>
    </ligand>
</feature>
<feature type="binding site" evidence="4">
    <location>
        <position position="207"/>
    </location>
    <ligand>
        <name>pyridoxal 5'-phosphate</name>
        <dbReference type="ChEBI" id="CHEBI:597326"/>
    </ligand>
</feature>
<gene>
    <name evidence="4" type="primary">kynU</name>
    <name evidence="8" type="ORF">GCM10023191_003630</name>
</gene>
<comment type="caution">
    <text evidence="4">Lacks conserved residue(s) required for the propagation of feature annotation.</text>
</comment>
<comment type="function">
    <text evidence="4 6">Catalyzes the cleavage of L-kynurenine (L-Kyn) and L-3-hydroxykynurenine (L-3OHKyn) into anthranilic acid (AA) and 3-hydroxyanthranilic acid (3-OHAA), respectively.</text>
</comment>
<dbReference type="InterPro" id="IPR000653">
    <property type="entry name" value="DegT/StrS_aminotransferase"/>
</dbReference>
<comment type="similarity">
    <text evidence="4 6">Belongs to the kynureninase family.</text>
</comment>
<dbReference type="InterPro" id="IPR015422">
    <property type="entry name" value="PyrdxlP-dep_Trfase_small"/>
</dbReference>
<dbReference type="Pfam" id="PF22580">
    <property type="entry name" value="KYNU_C"/>
    <property type="match status" value="1"/>
</dbReference>
<evidence type="ECO:0000256" key="7">
    <source>
        <dbReference type="RuleBase" id="RU004508"/>
    </source>
</evidence>
<feature type="binding site" evidence="4">
    <location>
        <position position="258"/>
    </location>
    <ligand>
        <name>pyridoxal 5'-phosphate</name>
        <dbReference type="ChEBI" id="CHEBI:597326"/>
    </ligand>
</feature>
<feature type="binding site" evidence="4">
    <location>
        <position position="204"/>
    </location>
    <ligand>
        <name>pyridoxal 5'-phosphate</name>
        <dbReference type="ChEBI" id="CHEBI:597326"/>
    </ligand>
</feature>
<dbReference type="InterPro" id="IPR015421">
    <property type="entry name" value="PyrdxlP-dep_Trfase_major"/>
</dbReference>
<sequence length="415" mass="45171">MTDTSREYAAALDADDPLAPLRDAFVRDDPELIYLDGNSLGRLPKRTAERIARVVRDEWGSGLIRSWSHWADLPFQAGDLIGETLLGAAGGQVVVSDSTTINLYKLAVAALDARPGRKVIVTDDDNFPTDRYVLEGLAAQRGLELRVVHTDIDHGLDLNVLQEAVGADTALVSLSHVAYRSGALLDMAAVTEIVHEAGALVLWDLCHSAGSVPVRLDASGADLAVGCTYKYLNAGPGSPAFLYVRKEVQDLRQPIWGWFGQRDQFAMGPAYDPVPGIGRFLVGTPSIMAIAAVEEGVRLLAEAGIDRLRAKGQALTGYLIDLAEAWLPDLALATPADPKRRGSHVALRHPEAWRMAQAMIADKVIPDYRTPDRLRLGPAPISTSFTDVWDGLHRLRTIVDERAYERFSSEPARVT</sequence>